<name>A0A9P1D7D7_9DINO</name>
<accession>A0A9P1D7D7</accession>
<reference evidence="2" key="2">
    <citation type="submission" date="2024-04" db="EMBL/GenBank/DDBJ databases">
        <authorList>
            <person name="Chen Y."/>
            <person name="Shah S."/>
            <person name="Dougan E. K."/>
            <person name="Thang M."/>
            <person name="Chan C."/>
        </authorList>
    </citation>
    <scope>NUCLEOTIDE SEQUENCE [LARGE SCALE GENOMIC DNA]</scope>
</reference>
<dbReference type="Proteomes" id="UP001152797">
    <property type="component" value="Unassembled WGS sequence"/>
</dbReference>
<dbReference type="AlphaFoldDB" id="A0A9P1D7D7"/>
<protein>
    <submittedName>
        <fullName evidence="1">Uncharacterized protein</fullName>
    </submittedName>
</protein>
<dbReference type="EMBL" id="CAMXCT010003406">
    <property type="protein sequence ID" value="CAI4004305.1"/>
    <property type="molecule type" value="Genomic_DNA"/>
</dbReference>
<proteinExistence type="predicted"/>
<dbReference type="EMBL" id="CAMXCT020003406">
    <property type="protein sequence ID" value="CAL1157680.1"/>
    <property type="molecule type" value="Genomic_DNA"/>
</dbReference>
<gene>
    <name evidence="1" type="ORF">C1SCF055_LOCUS30101</name>
</gene>
<reference evidence="1" key="1">
    <citation type="submission" date="2022-10" db="EMBL/GenBank/DDBJ databases">
        <authorList>
            <person name="Chen Y."/>
            <person name="Dougan E. K."/>
            <person name="Chan C."/>
            <person name="Rhodes N."/>
            <person name="Thang M."/>
        </authorList>
    </citation>
    <scope>NUCLEOTIDE SEQUENCE</scope>
</reference>
<organism evidence="1">
    <name type="scientific">Cladocopium goreaui</name>
    <dbReference type="NCBI Taxonomy" id="2562237"/>
    <lineage>
        <taxon>Eukaryota</taxon>
        <taxon>Sar</taxon>
        <taxon>Alveolata</taxon>
        <taxon>Dinophyceae</taxon>
        <taxon>Suessiales</taxon>
        <taxon>Symbiodiniaceae</taxon>
        <taxon>Cladocopium</taxon>
    </lineage>
</organism>
<sequence length="144" mass="16139">MVPCPFCWRDRAYILQFAPRYYLPRKPTLTEVTLNDKDYTEISTKFKASHVKIMVFWCARKTQRAADASPQDIVLQALSTCCYSVQQCVALLESSGILLEDSVATEAAVAITPPVLRMAVIVFLQQTNDDFQNEAQGPLPVPPI</sequence>
<keyword evidence="3" id="KW-1185">Reference proteome</keyword>
<dbReference type="EMBL" id="CAMXCT030003406">
    <property type="protein sequence ID" value="CAL4791617.1"/>
    <property type="molecule type" value="Genomic_DNA"/>
</dbReference>
<comment type="caution">
    <text evidence="1">The sequence shown here is derived from an EMBL/GenBank/DDBJ whole genome shotgun (WGS) entry which is preliminary data.</text>
</comment>
<evidence type="ECO:0000313" key="1">
    <source>
        <dbReference type="EMBL" id="CAI4004305.1"/>
    </source>
</evidence>
<evidence type="ECO:0000313" key="3">
    <source>
        <dbReference type="Proteomes" id="UP001152797"/>
    </source>
</evidence>
<evidence type="ECO:0000313" key="2">
    <source>
        <dbReference type="EMBL" id="CAL1157680.1"/>
    </source>
</evidence>